<dbReference type="AlphaFoldDB" id="A0A9D1LWS8"/>
<dbReference type="PANTHER" id="PTHR45661">
    <property type="entry name" value="SURFACE ANTIGEN"/>
    <property type="match status" value="1"/>
</dbReference>
<feature type="signal peptide" evidence="1">
    <location>
        <begin position="1"/>
        <end position="30"/>
    </location>
</feature>
<dbReference type="Proteomes" id="UP000824118">
    <property type="component" value="Unassembled WGS sequence"/>
</dbReference>
<feature type="chain" id="PRO_5039213835" evidence="1">
    <location>
        <begin position="31"/>
        <end position="415"/>
    </location>
</feature>
<dbReference type="PROSITE" id="PS51766">
    <property type="entry name" value="DOCKERIN"/>
    <property type="match status" value="1"/>
</dbReference>
<protein>
    <submittedName>
        <fullName evidence="3">Leucine-rich repeat protein</fullName>
    </submittedName>
</protein>
<dbReference type="CDD" id="cd14256">
    <property type="entry name" value="Dockerin_I"/>
    <property type="match status" value="1"/>
</dbReference>
<evidence type="ECO:0000313" key="4">
    <source>
        <dbReference type="Proteomes" id="UP000824118"/>
    </source>
</evidence>
<sequence length="415" mass="45855">MKQNYKFRPWRFALAVCLAVLITASGTIFAFGEENTQPDLASASEYALLGDFTYTVENGAVTITGYTNAEGHVSIPSEIDEMPVTAIGKDAFFSNTDITEVTLPDTIETIKSGAFYGCENLKEINIPQSVTVIENNAFTDCKSLEEITIPKGVLKIEPWTFSGCTNLAVINIPESVTEIGYAAFENTAYFNNRNNWDNHMLYLGNHLIAVDKDIEQAILRDETKSITNSVFAECKNLTEIEVTPNIEIIGICTFDGCTNLEEIIISEGIKTIDKSAFQCCENLTNVTIPETVTSIEFNAFQGCTNLSIIYIPENVTYIDETAFDNCPNLTIYGVKGSYAERYAKENNIKFIGESIITLGDYSDDNVLSIEDATLLQRKLTKKEAYDTLSIANYDFNGDGEFNVIDVTAIQLAVAK</sequence>
<feature type="domain" description="Dockerin" evidence="2">
    <location>
        <begin position="354"/>
        <end position="415"/>
    </location>
</feature>
<dbReference type="SUPFAM" id="SSF52058">
    <property type="entry name" value="L domain-like"/>
    <property type="match status" value="1"/>
</dbReference>
<organism evidence="3 4">
    <name type="scientific">Candidatus Limousia pullorum</name>
    <dbReference type="NCBI Taxonomy" id="2840860"/>
    <lineage>
        <taxon>Bacteria</taxon>
        <taxon>Bacillati</taxon>
        <taxon>Bacillota</taxon>
        <taxon>Clostridia</taxon>
        <taxon>Eubacteriales</taxon>
        <taxon>Oscillospiraceae</taxon>
        <taxon>Oscillospiraceae incertae sedis</taxon>
        <taxon>Candidatus Limousia</taxon>
    </lineage>
</organism>
<keyword evidence="1" id="KW-0732">Signal</keyword>
<evidence type="ECO:0000256" key="1">
    <source>
        <dbReference type="SAM" id="SignalP"/>
    </source>
</evidence>
<reference evidence="3" key="1">
    <citation type="submission" date="2020-10" db="EMBL/GenBank/DDBJ databases">
        <authorList>
            <person name="Gilroy R."/>
        </authorList>
    </citation>
    <scope>NUCLEOTIDE SEQUENCE</scope>
    <source>
        <strain evidence="3">ChiGjej1B1-1684</strain>
    </source>
</reference>
<proteinExistence type="predicted"/>
<dbReference type="GO" id="GO:0004553">
    <property type="term" value="F:hydrolase activity, hydrolyzing O-glycosyl compounds"/>
    <property type="evidence" value="ECO:0007669"/>
    <property type="project" value="InterPro"/>
</dbReference>
<dbReference type="GO" id="GO:0000272">
    <property type="term" value="P:polysaccharide catabolic process"/>
    <property type="evidence" value="ECO:0007669"/>
    <property type="project" value="InterPro"/>
</dbReference>
<dbReference type="Pfam" id="PF13306">
    <property type="entry name" value="LRR_5"/>
    <property type="match status" value="2"/>
</dbReference>
<dbReference type="Gene3D" id="3.80.10.10">
    <property type="entry name" value="Ribonuclease Inhibitor"/>
    <property type="match status" value="2"/>
</dbReference>
<dbReference type="EMBL" id="DVNG01000002">
    <property type="protein sequence ID" value="HIU49422.1"/>
    <property type="molecule type" value="Genomic_DNA"/>
</dbReference>
<evidence type="ECO:0000313" key="3">
    <source>
        <dbReference type="EMBL" id="HIU49422.1"/>
    </source>
</evidence>
<dbReference type="InterPro" id="IPR016134">
    <property type="entry name" value="Dockerin_dom"/>
</dbReference>
<dbReference type="InterPro" id="IPR002105">
    <property type="entry name" value="Dockerin_1_rpt"/>
</dbReference>
<dbReference type="SUPFAM" id="SSF63446">
    <property type="entry name" value="Type I dockerin domain"/>
    <property type="match status" value="1"/>
</dbReference>
<name>A0A9D1LWS8_9FIRM</name>
<gene>
    <name evidence="3" type="ORF">IAD22_00135</name>
</gene>
<dbReference type="PANTHER" id="PTHR45661:SF3">
    <property type="entry name" value="IG-LIKE DOMAIN-CONTAINING PROTEIN"/>
    <property type="match status" value="1"/>
</dbReference>
<dbReference type="InterPro" id="IPR053139">
    <property type="entry name" value="Surface_bspA-like"/>
</dbReference>
<dbReference type="InterPro" id="IPR032675">
    <property type="entry name" value="LRR_dom_sf"/>
</dbReference>
<comment type="caution">
    <text evidence="3">The sequence shown here is derived from an EMBL/GenBank/DDBJ whole genome shotgun (WGS) entry which is preliminary data.</text>
</comment>
<evidence type="ECO:0000259" key="2">
    <source>
        <dbReference type="PROSITE" id="PS51766"/>
    </source>
</evidence>
<dbReference type="InterPro" id="IPR036439">
    <property type="entry name" value="Dockerin_dom_sf"/>
</dbReference>
<dbReference type="InterPro" id="IPR026906">
    <property type="entry name" value="LRR_5"/>
</dbReference>
<dbReference type="Gene3D" id="3.40.50.12480">
    <property type="match status" value="1"/>
</dbReference>
<dbReference type="Pfam" id="PF00404">
    <property type="entry name" value="Dockerin_1"/>
    <property type="match status" value="1"/>
</dbReference>
<reference evidence="3" key="2">
    <citation type="journal article" date="2021" name="PeerJ">
        <title>Extensive microbial diversity within the chicken gut microbiome revealed by metagenomics and culture.</title>
        <authorList>
            <person name="Gilroy R."/>
            <person name="Ravi A."/>
            <person name="Getino M."/>
            <person name="Pursley I."/>
            <person name="Horton D.L."/>
            <person name="Alikhan N.F."/>
            <person name="Baker D."/>
            <person name="Gharbi K."/>
            <person name="Hall N."/>
            <person name="Watson M."/>
            <person name="Adriaenssens E.M."/>
            <person name="Foster-Nyarko E."/>
            <person name="Jarju S."/>
            <person name="Secka A."/>
            <person name="Antonio M."/>
            <person name="Oren A."/>
            <person name="Chaudhuri R.R."/>
            <person name="La Ragione R."/>
            <person name="Hildebrand F."/>
            <person name="Pallen M.J."/>
        </authorList>
    </citation>
    <scope>NUCLEOTIDE SEQUENCE</scope>
    <source>
        <strain evidence="3">ChiGjej1B1-1684</strain>
    </source>
</reference>
<dbReference type="Gene3D" id="1.10.1330.10">
    <property type="entry name" value="Dockerin domain"/>
    <property type="match status" value="1"/>
</dbReference>
<accession>A0A9D1LWS8</accession>